<feature type="chain" id="PRO_5006621747" description="Membrane-associated protein" evidence="1">
    <location>
        <begin position="21"/>
        <end position="37"/>
    </location>
</feature>
<keyword evidence="1" id="KW-0732">Signal</keyword>
<evidence type="ECO:0000313" key="2">
    <source>
        <dbReference type="EMBL" id="CUG33821.1"/>
    </source>
</evidence>
<dbReference type="VEuPathDB" id="TriTrypDB:BSAL_77910"/>
<evidence type="ECO:0000256" key="1">
    <source>
        <dbReference type="SAM" id="SignalP"/>
    </source>
</evidence>
<gene>
    <name evidence="2" type="ORF">BSAL_77910</name>
</gene>
<proteinExistence type="predicted"/>
<protein>
    <recommendedName>
        <fullName evidence="4">Membrane-associated protein</fullName>
    </recommendedName>
</protein>
<accession>A0A0S4J0M7</accession>
<dbReference type="Proteomes" id="UP000051952">
    <property type="component" value="Unassembled WGS sequence"/>
</dbReference>
<evidence type="ECO:0000313" key="3">
    <source>
        <dbReference type="Proteomes" id="UP000051952"/>
    </source>
</evidence>
<dbReference type="AlphaFoldDB" id="A0A0S4J0M7"/>
<sequence length="37" mass="4224">MKIFFLTAFLQAALFTCCTMGDLEGDPHLIFLFCFSM</sequence>
<name>A0A0S4J0M7_BODSA</name>
<keyword evidence="3" id="KW-1185">Reference proteome</keyword>
<organism evidence="2 3">
    <name type="scientific">Bodo saltans</name>
    <name type="common">Flagellated protozoan</name>
    <dbReference type="NCBI Taxonomy" id="75058"/>
    <lineage>
        <taxon>Eukaryota</taxon>
        <taxon>Discoba</taxon>
        <taxon>Euglenozoa</taxon>
        <taxon>Kinetoplastea</taxon>
        <taxon>Metakinetoplastina</taxon>
        <taxon>Eubodonida</taxon>
        <taxon>Bodonidae</taxon>
        <taxon>Bodo</taxon>
    </lineage>
</organism>
<reference evidence="3" key="1">
    <citation type="submission" date="2015-09" db="EMBL/GenBank/DDBJ databases">
        <authorList>
            <consortium name="Pathogen Informatics"/>
        </authorList>
    </citation>
    <scope>NUCLEOTIDE SEQUENCE [LARGE SCALE GENOMIC DNA]</scope>
    <source>
        <strain evidence="3">Lake Konstanz</strain>
    </source>
</reference>
<dbReference type="EMBL" id="CYKH01000758">
    <property type="protein sequence ID" value="CUG33821.1"/>
    <property type="molecule type" value="Genomic_DNA"/>
</dbReference>
<evidence type="ECO:0008006" key="4">
    <source>
        <dbReference type="Google" id="ProtNLM"/>
    </source>
</evidence>
<feature type="signal peptide" evidence="1">
    <location>
        <begin position="1"/>
        <end position="20"/>
    </location>
</feature>